<reference evidence="2 3" key="2">
    <citation type="submission" date="2018-11" db="EMBL/GenBank/DDBJ databases">
        <authorList>
            <consortium name="Pathogen Informatics"/>
        </authorList>
    </citation>
    <scope>NUCLEOTIDE SEQUENCE [LARGE SCALE GENOMIC DNA]</scope>
</reference>
<dbReference type="WBParaSite" id="SBAD_0000141801-mRNA-1">
    <property type="protein sequence ID" value="SBAD_0000141801-mRNA-1"/>
    <property type="gene ID" value="SBAD_0000141801"/>
</dbReference>
<feature type="compositionally biased region" description="Gly residues" evidence="1">
    <location>
        <begin position="23"/>
        <end position="32"/>
    </location>
</feature>
<protein>
    <submittedName>
        <fullName evidence="4">DUF834 domain-containing protein</fullName>
    </submittedName>
</protein>
<feature type="compositionally biased region" description="Basic and acidic residues" evidence="1">
    <location>
        <begin position="1"/>
        <end position="12"/>
    </location>
</feature>
<feature type="compositionally biased region" description="Basic and acidic residues" evidence="1">
    <location>
        <begin position="36"/>
        <end position="45"/>
    </location>
</feature>
<evidence type="ECO:0000313" key="4">
    <source>
        <dbReference type="WBParaSite" id="SBAD_0000141801-mRNA-1"/>
    </source>
</evidence>
<evidence type="ECO:0000313" key="2">
    <source>
        <dbReference type="EMBL" id="VDO94108.1"/>
    </source>
</evidence>
<feature type="region of interest" description="Disordered" evidence="1">
    <location>
        <begin position="1"/>
        <end position="54"/>
    </location>
</feature>
<sequence length="113" mass="12210">MGQRHDDELAEAKKRRRQPWLGERGGGGGGGFKPPQRGDRKRANGERVAAAASNAQVSGDDDAVIGAISIKGHMAFQKRKEMVSDESARPTTYRIAAEHSARQTVVTTTDHVT</sequence>
<dbReference type="AlphaFoldDB" id="A0A183ICL5"/>
<accession>A0A183ICL5</accession>
<dbReference type="Proteomes" id="UP000270296">
    <property type="component" value="Unassembled WGS sequence"/>
</dbReference>
<evidence type="ECO:0000256" key="1">
    <source>
        <dbReference type="SAM" id="MobiDB-lite"/>
    </source>
</evidence>
<gene>
    <name evidence="2" type="ORF">SBAD_LOCUS1359</name>
</gene>
<reference evidence="4" key="1">
    <citation type="submission" date="2016-06" db="UniProtKB">
        <authorList>
            <consortium name="WormBaseParasite"/>
        </authorList>
    </citation>
    <scope>IDENTIFICATION</scope>
</reference>
<keyword evidence="3" id="KW-1185">Reference proteome</keyword>
<dbReference type="EMBL" id="UZAM01006801">
    <property type="protein sequence ID" value="VDO94108.1"/>
    <property type="molecule type" value="Genomic_DNA"/>
</dbReference>
<name>A0A183ICL5_9BILA</name>
<proteinExistence type="predicted"/>
<evidence type="ECO:0000313" key="3">
    <source>
        <dbReference type="Proteomes" id="UP000270296"/>
    </source>
</evidence>
<organism evidence="4">
    <name type="scientific">Soboliphyme baturini</name>
    <dbReference type="NCBI Taxonomy" id="241478"/>
    <lineage>
        <taxon>Eukaryota</taxon>
        <taxon>Metazoa</taxon>
        <taxon>Ecdysozoa</taxon>
        <taxon>Nematoda</taxon>
        <taxon>Enoplea</taxon>
        <taxon>Dorylaimia</taxon>
        <taxon>Dioctophymatida</taxon>
        <taxon>Dioctophymatoidea</taxon>
        <taxon>Soboliphymatidae</taxon>
        <taxon>Soboliphyme</taxon>
    </lineage>
</organism>